<organism evidence="1 2">
    <name type="scientific">Musa balbisiana</name>
    <name type="common">Banana</name>
    <dbReference type="NCBI Taxonomy" id="52838"/>
    <lineage>
        <taxon>Eukaryota</taxon>
        <taxon>Viridiplantae</taxon>
        <taxon>Streptophyta</taxon>
        <taxon>Embryophyta</taxon>
        <taxon>Tracheophyta</taxon>
        <taxon>Spermatophyta</taxon>
        <taxon>Magnoliopsida</taxon>
        <taxon>Liliopsida</taxon>
        <taxon>Zingiberales</taxon>
        <taxon>Musaceae</taxon>
        <taxon>Musa</taxon>
    </lineage>
</organism>
<evidence type="ECO:0000313" key="2">
    <source>
        <dbReference type="Proteomes" id="UP000317650"/>
    </source>
</evidence>
<protein>
    <submittedName>
        <fullName evidence="1">Uncharacterized protein</fullName>
    </submittedName>
</protein>
<evidence type="ECO:0000313" key="1">
    <source>
        <dbReference type="EMBL" id="THU58329.1"/>
    </source>
</evidence>
<dbReference type="Proteomes" id="UP000317650">
    <property type="component" value="Chromosome 3"/>
</dbReference>
<keyword evidence="2" id="KW-1185">Reference proteome</keyword>
<proteinExistence type="predicted"/>
<accession>A0A4S8JAN9</accession>
<dbReference type="EMBL" id="PYDT01000006">
    <property type="protein sequence ID" value="THU58329.1"/>
    <property type="molecule type" value="Genomic_DNA"/>
</dbReference>
<reference evidence="1 2" key="1">
    <citation type="journal article" date="2019" name="Nat. Plants">
        <title>Genome sequencing of Musa balbisiana reveals subgenome evolution and function divergence in polyploid bananas.</title>
        <authorList>
            <person name="Yao X."/>
        </authorList>
    </citation>
    <scope>NUCLEOTIDE SEQUENCE [LARGE SCALE GENOMIC DNA]</scope>
    <source>
        <strain evidence="2">cv. DH-PKW</strain>
        <tissue evidence="1">Leaves</tissue>
    </source>
</reference>
<comment type="caution">
    <text evidence="1">The sequence shown here is derived from an EMBL/GenBank/DDBJ whole genome shotgun (WGS) entry which is preliminary data.</text>
</comment>
<dbReference type="AlphaFoldDB" id="A0A4S8JAN9"/>
<name>A0A4S8JAN9_MUSBA</name>
<gene>
    <name evidence="1" type="ORF">C4D60_Mb03t13070</name>
</gene>
<sequence>MAFTPLGLGNGHMISFPMGKAVTPAAPYHRGVPPSLGKIVVPGVAKPLALSGGLYWGVSGGWDRAIQDPLPGLLRPV</sequence>